<dbReference type="Proteomes" id="UP001305815">
    <property type="component" value="Chromosome"/>
</dbReference>
<evidence type="ECO:0000313" key="2">
    <source>
        <dbReference type="Proteomes" id="UP001305815"/>
    </source>
</evidence>
<protein>
    <submittedName>
        <fullName evidence="1">Uncharacterized protein</fullName>
    </submittedName>
</protein>
<keyword evidence="2" id="KW-1185">Reference proteome</keyword>
<dbReference type="RefSeq" id="WP_316265584.1">
    <property type="nucleotide sequence ID" value="NZ_AP027742.1"/>
</dbReference>
<name>A0ABN6YYP5_9FIRM</name>
<evidence type="ECO:0000313" key="1">
    <source>
        <dbReference type="EMBL" id="BDZ78517.1"/>
    </source>
</evidence>
<proteinExistence type="predicted"/>
<accession>A0ABN6YYP5</accession>
<organism evidence="1 2">
    <name type="scientific">Claveliimonas bilis</name>
    <dbReference type="NCBI Taxonomy" id="3028070"/>
    <lineage>
        <taxon>Bacteria</taxon>
        <taxon>Bacillati</taxon>
        <taxon>Bacillota</taxon>
        <taxon>Clostridia</taxon>
        <taxon>Lachnospirales</taxon>
        <taxon>Lachnospiraceae</taxon>
        <taxon>Claveliimonas</taxon>
    </lineage>
</organism>
<gene>
    <name evidence="1" type="ORF">Lac1_27000</name>
</gene>
<dbReference type="EMBL" id="AP027742">
    <property type="protein sequence ID" value="BDZ78517.1"/>
    <property type="molecule type" value="Genomic_DNA"/>
</dbReference>
<reference evidence="2" key="1">
    <citation type="journal article" date="2023" name="Int. J. Syst. Evol. Microbiol.">
        <title>Claveliimonas bilis gen. nov., sp. nov., deoxycholic acid-producing bacteria isolated from human faeces, and reclassification of Sellimonas monacensis Zenner et al. 2021 as Claveliimonas monacensis comb. nov.</title>
        <authorList>
            <person name="Hisatomi A."/>
            <person name="Kastawa N.W.E.P.G."/>
            <person name="Song I."/>
            <person name="Ohkuma M."/>
            <person name="Fukiya S."/>
            <person name="Sakamoto M."/>
        </authorList>
    </citation>
    <scope>NUCLEOTIDE SEQUENCE [LARGE SCALE GENOMIC DNA]</scope>
    <source>
        <strain evidence="2">12BBH14</strain>
    </source>
</reference>
<sequence length="92" mass="10701">MAFVSKSETPAYIANKYIWIDKVAIQTDGRSIKRISHNNDSDRFFSRPMFTIARANNMYEMMTCMAWKPTRLMGSEMLCSNRKFMAGTARME</sequence>